<feature type="region of interest" description="Disordered" evidence="1">
    <location>
        <begin position="63"/>
        <end position="87"/>
    </location>
</feature>
<proteinExistence type="predicted"/>
<evidence type="ECO:0000313" key="4">
    <source>
        <dbReference type="Proteomes" id="UP001159659"/>
    </source>
</evidence>
<reference evidence="3" key="1">
    <citation type="submission" date="2022-12" db="EMBL/GenBank/DDBJ databases">
        <authorList>
            <person name="Webb A."/>
        </authorList>
    </citation>
    <scope>NUCLEOTIDE SEQUENCE</scope>
    <source>
        <strain evidence="3">Pf2</strain>
    </source>
</reference>
<feature type="chain" id="PRO_5043471576" description="RxLR effector protein" evidence="2">
    <location>
        <begin position="28"/>
        <end position="500"/>
    </location>
</feature>
<evidence type="ECO:0000256" key="2">
    <source>
        <dbReference type="SAM" id="SignalP"/>
    </source>
</evidence>
<evidence type="ECO:0008006" key="5">
    <source>
        <dbReference type="Google" id="ProtNLM"/>
    </source>
</evidence>
<feature type="signal peptide" evidence="2">
    <location>
        <begin position="1"/>
        <end position="27"/>
    </location>
</feature>
<name>A0AAV0STF6_9STRA</name>
<sequence>MIANPNPNLPKRLQWYIVLAALTCVSASPSTVEPKTIFAGSAALKQPLGVVGQSDARVKRYLRKNSDATESMDDENEDRGGNLGSAVDQGLAGAIDSVEGGVTSGVSAAIDQGLPAKVGEAGKSDVIPGDSGTNHNPAAKVEESIEAGVIPSVPAKVHDPAATVANKKTRSKANRLAKHQLKIWQERGIDVIRSYELLELNKEHPDTLLRNPMLSTWINYVEMLGPDPYEVLILAMRKQVGDKKLDSILAAGGNKLDSILAAAKVDDTNARIRRTLLHMQEKHQSWVRLQEYPQAKKWRKNGKSVGDVLDLLKVQHNGEEMLGTKDWDAWVAYVTFLEKQKQPKDQSETATVIYAVLKNRFSSEGLAKLVATAKTVESTKEIAGKWERSEWHIAQRTSDDVFNFLELKKKGDAIFESPEFESWALYVIELNSVRSRKDDVELAYQLYRHYGPDVERMLKQSEMMASEKNDEFTKAIAMMLLEVFERKKGLKEKGLVGRRL</sequence>
<gene>
    <name evidence="3" type="ORF">PFR002_LOCUS1677</name>
</gene>
<dbReference type="Proteomes" id="UP001159659">
    <property type="component" value="Unassembled WGS sequence"/>
</dbReference>
<organism evidence="3 4">
    <name type="scientific">Peronospora farinosa</name>
    <dbReference type="NCBI Taxonomy" id="134698"/>
    <lineage>
        <taxon>Eukaryota</taxon>
        <taxon>Sar</taxon>
        <taxon>Stramenopiles</taxon>
        <taxon>Oomycota</taxon>
        <taxon>Peronosporomycetes</taxon>
        <taxon>Peronosporales</taxon>
        <taxon>Peronosporaceae</taxon>
        <taxon>Peronospora</taxon>
    </lineage>
</organism>
<protein>
    <recommendedName>
        <fullName evidence="5">RxLR effector protein</fullName>
    </recommendedName>
</protein>
<comment type="caution">
    <text evidence="3">The sequence shown here is derived from an EMBL/GenBank/DDBJ whole genome shotgun (WGS) entry which is preliminary data.</text>
</comment>
<accession>A0AAV0STF6</accession>
<evidence type="ECO:0000313" key="3">
    <source>
        <dbReference type="EMBL" id="CAI5707878.1"/>
    </source>
</evidence>
<dbReference type="EMBL" id="CANTFK010000174">
    <property type="protein sequence ID" value="CAI5707878.1"/>
    <property type="molecule type" value="Genomic_DNA"/>
</dbReference>
<keyword evidence="2" id="KW-0732">Signal</keyword>
<evidence type="ECO:0000256" key="1">
    <source>
        <dbReference type="SAM" id="MobiDB-lite"/>
    </source>
</evidence>
<dbReference type="AlphaFoldDB" id="A0AAV0STF6"/>